<organism evidence="2 3">
    <name type="scientific">Angustibacter aerolatus</name>
    <dbReference type="NCBI Taxonomy" id="1162965"/>
    <lineage>
        <taxon>Bacteria</taxon>
        <taxon>Bacillati</taxon>
        <taxon>Actinomycetota</taxon>
        <taxon>Actinomycetes</taxon>
        <taxon>Kineosporiales</taxon>
        <taxon>Kineosporiaceae</taxon>
    </lineage>
</organism>
<dbReference type="Proteomes" id="UP001157017">
    <property type="component" value="Unassembled WGS sequence"/>
</dbReference>
<accession>A0ABQ6JI38</accession>
<dbReference type="EMBL" id="BSUZ01000001">
    <property type="protein sequence ID" value="GMA87412.1"/>
    <property type="molecule type" value="Genomic_DNA"/>
</dbReference>
<evidence type="ECO:0000313" key="2">
    <source>
        <dbReference type="EMBL" id="GMA87412.1"/>
    </source>
</evidence>
<keyword evidence="3" id="KW-1185">Reference proteome</keyword>
<protein>
    <recommendedName>
        <fullName evidence="4">Response regulatory domain-containing protein</fullName>
    </recommendedName>
</protein>
<reference evidence="3" key="1">
    <citation type="journal article" date="2019" name="Int. J. Syst. Evol. Microbiol.">
        <title>The Global Catalogue of Microorganisms (GCM) 10K type strain sequencing project: providing services to taxonomists for standard genome sequencing and annotation.</title>
        <authorList>
            <consortium name="The Broad Institute Genomics Platform"/>
            <consortium name="The Broad Institute Genome Sequencing Center for Infectious Disease"/>
            <person name="Wu L."/>
            <person name="Ma J."/>
        </authorList>
    </citation>
    <scope>NUCLEOTIDE SEQUENCE [LARGE SCALE GENOMIC DNA]</scope>
    <source>
        <strain evidence="3">NBRC 108730</strain>
    </source>
</reference>
<evidence type="ECO:0000256" key="1">
    <source>
        <dbReference type="SAM" id="MobiDB-lite"/>
    </source>
</evidence>
<feature type="region of interest" description="Disordered" evidence="1">
    <location>
        <begin position="1"/>
        <end position="30"/>
    </location>
</feature>
<evidence type="ECO:0000313" key="3">
    <source>
        <dbReference type="Proteomes" id="UP001157017"/>
    </source>
</evidence>
<proteinExistence type="predicted"/>
<evidence type="ECO:0008006" key="4">
    <source>
        <dbReference type="Google" id="ProtNLM"/>
    </source>
</evidence>
<comment type="caution">
    <text evidence="2">The sequence shown here is derived from an EMBL/GenBank/DDBJ whole genome shotgun (WGS) entry which is preliminary data.</text>
</comment>
<gene>
    <name evidence="2" type="ORF">GCM10025868_26620</name>
</gene>
<sequence>MSDLGGATRVRRATPAPLGHRAHGVPDQPVPARAATRVLVLDVDERAAGAVREVLAGEPEPRWCGTSDRRRCRTRTSW</sequence>
<name>A0ABQ6JI38_9ACTN</name>